<sequence length="123" mass="13474">MTVFPHPAERTDDGRGRFERLAETASNLSGSPVFSVFCLLLVAGFFVVHALGLSTEWQILAGDVMTAVTLVLLALLKNAERRAEHALQRKLDAIAAALLEQHAGDGDQAHRELRAAIRMEERV</sequence>
<dbReference type="Proteomes" id="UP001165143">
    <property type="component" value="Unassembled WGS sequence"/>
</dbReference>
<keyword evidence="1" id="KW-0812">Transmembrane</keyword>
<protein>
    <recommendedName>
        <fullName evidence="4">Low affinity iron permease</fullName>
    </recommendedName>
</protein>
<gene>
    <name evidence="2" type="ORF">Kpho01_54730</name>
</gene>
<dbReference type="GO" id="GO:0055085">
    <property type="term" value="P:transmembrane transport"/>
    <property type="evidence" value="ECO:0007669"/>
    <property type="project" value="InterPro"/>
</dbReference>
<evidence type="ECO:0000256" key="1">
    <source>
        <dbReference type="SAM" id="Phobius"/>
    </source>
</evidence>
<proteinExistence type="predicted"/>
<dbReference type="RefSeq" id="WP_033254748.1">
    <property type="nucleotide sequence ID" value="NZ_BSRX01000038.1"/>
</dbReference>
<reference evidence="2" key="1">
    <citation type="submission" date="2023-02" db="EMBL/GenBank/DDBJ databases">
        <title>Kitasatospora phosalacinea NBRC 14362.</title>
        <authorList>
            <person name="Ichikawa N."/>
            <person name="Sato H."/>
            <person name="Tonouchi N."/>
        </authorList>
    </citation>
    <scope>NUCLEOTIDE SEQUENCE</scope>
    <source>
        <strain evidence="2">NBRC 14362</strain>
    </source>
</reference>
<evidence type="ECO:0000313" key="2">
    <source>
        <dbReference type="EMBL" id="GLW57462.1"/>
    </source>
</evidence>
<dbReference type="Pfam" id="PF04120">
    <property type="entry name" value="Iron_permease"/>
    <property type="match status" value="1"/>
</dbReference>
<organism evidence="2 3">
    <name type="scientific">Kitasatospora phosalacinea</name>
    <dbReference type="NCBI Taxonomy" id="2065"/>
    <lineage>
        <taxon>Bacteria</taxon>
        <taxon>Bacillati</taxon>
        <taxon>Actinomycetota</taxon>
        <taxon>Actinomycetes</taxon>
        <taxon>Kitasatosporales</taxon>
        <taxon>Streptomycetaceae</taxon>
        <taxon>Kitasatospora</taxon>
    </lineage>
</organism>
<comment type="caution">
    <text evidence="2">The sequence shown here is derived from an EMBL/GenBank/DDBJ whole genome shotgun (WGS) entry which is preliminary data.</text>
</comment>
<dbReference type="AlphaFoldDB" id="A0A9W6URT0"/>
<keyword evidence="1" id="KW-1133">Transmembrane helix</keyword>
<dbReference type="OrthoDB" id="3871671at2"/>
<accession>A0A9W6URT0</accession>
<keyword evidence="1" id="KW-0472">Membrane</keyword>
<name>A0A9W6URT0_9ACTN</name>
<dbReference type="InterPro" id="IPR007251">
    <property type="entry name" value="Iron_permease_Fet4"/>
</dbReference>
<feature type="transmembrane region" description="Helical" evidence="1">
    <location>
        <begin position="57"/>
        <end position="76"/>
    </location>
</feature>
<feature type="transmembrane region" description="Helical" evidence="1">
    <location>
        <begin position="33"/>
        <end position="51"/>
    </location>
</feature>
<evidence type="ECO:0000313" key="3">
    <source>
        <dbReference type="Proteomes" id="UP001165143"/>
    </source>
</evidence>
<dbReference type="EMBL" id="BSRX01000038">
    <property type="protein sequence ID" value="GLW57462.1"/>
    <property type="molecule type" value="Genomic_DNA"/>
</dbReference>
<evidence type="ECO:0008006" key="4">
    <source>
        <dbReference type="Google" id="ProtNLM"/>
    </source>
</evidence>